<protein>
    <submittedName>
        <fullName evidence="2">Uncharacterized protein</fullName>
    </submittedName>
</protein>
<feature type="non-terminal residue" evidence="2">
    <location>
        <position position="1"/>
    </location>
</feature>
<evidence type="ECO:0000313" key="3">
    <source>
        <dbReference type="Proteomes" id="UP000595437"/>
    </source>
</evidence>
<accession>A0A7T8JWB6</accession>
<organism evidence="2 3">
    <name type="scientific">Caligus rogercresseyi</name>
    <name type="common">Sea louse</name>
    <dbReference type="NCBI Taxonomy" id="217165"/>
    <lineage>
        <taxon>Eukaryota</taxon>
        <taxon>Metazoa</taxon>
        <taxon>Ecdysozoa</taxon>
        <taxon>Arthropoda</taxon>
        <taxon>Crustacea</taxon>
        <taxon>Multicrustacea</taxon>
        <taxon>Hexanauplia</taxon>
        <taxon>Copepoda</taxon>
        <taxon>Siphonostomatoida</taxon>
        <taxon>Caligidae</taxon>
        <taxon>Caligus</taxon>
    </lineage>
</organism>
<reference evidence="3" key="1">
    <citation type="submission" date="2021-01" db="EMBL/GenBank/DDBJ databases">
        <title>Caligus Genome Assembly.</title>
        <authorList>
            <person name="Gallardo-Escarate C."/>
        </authorList>
    </citation>
    <scope>NUCLEOTIDE SEQUENCE [LARGE SCALE GENOMIC DNA]</scope>
</reference>
<feature type="region of interest" description="Disordered" evidence="1">
    <location>
        <begin position="1"/>
        <end position="67"/>
    </location>
</feature>
<feature type="compositionally biased region" description="Polar residues" evidence="1">
    <location>
        <begin position="18"/>
        <end position="41"/>
    </location>
</feature>
<dbReference type="EMBL" id="CP045905">
    <property type="protein sequence ID" value="QQP36566.1"/>
    <property type="molecule type" value="Genomic_DNA"/>
</dbReference>
<sequence length="67" mass="7376">LSGHTTEDCAADELRKQNGISQGATQLPVSSEEYPSNQSTDAADDSLKTKEKSKPKRQSTMDVFFNR</sequence>
<evidence type="ECO:0000256" key="1">
    <source>
        <dbReference type="SAM" id="MobiDB-lite"/>
    </source>
</evidence>
<name>A0A7T8JWB6_CALRO</name>
<feature type="non-terminal residue" evidence="2">
    <location>
        <position position="67"/>
    </location>
</feature>
<proteinExistence type="predicted"/>
<dbReference type="AlphaFoldDB" id="A0A7T8JWB6"/>
<keyword evidence="3" id="KW-1185">Reference proteome</keyword>
<gene>
    <name evidence="2" type="ORF">FKW44_021710</name>
</gene>
<evidence type="ECO:0000313" key="2">
    <source>
        <dbReference type="EMBL" id="QQP36566.1"/>
    </source>
</evidence>
<dbReference type="Proteomes" id="UP000595437">
    <property type="component" value="Chromosome 16"/>
</dbReference>